<dbReference type="Pfam" id="PF00397">
    <property type="entry name" value="WW"/>
    <property type="match status" value="1"/>
</dbReference>
<sequence length="264" mass="30639">MSTLGMAVCVWVDSYTVKDGMRIQIVFYSVSSEDNCSFLIVEAEFCVTRIRISDRVDRMITEHYGTGEVKVFDMAEVFTYSHFKEKLTSTLQADECTKLTNFFKIPKDQTDAILSSDKASENLMLALEEKARSHYKEDIKKLNEEIKTLRMTSEEEGKDLKTSWTIHKAPDGRIYYHNSVTKEIRWENPESGQRAELQNTCKELYLNLCSKSSEFIQESSFEGGIKSQTVGYRSILTKYWQQVRRELLLNREFAKFSVSVRKTL</sequence>
<organism evidence="3 4">
    <name type="scientific">Holothuria leucospilota</name>
    <name type="common">Black long sea cucumber</name>
    <name type="synonym">Mertensiothuria leucospilota</name>
    <dbReference type="NCBI Taxonomy" id="206669"/>
    <lineage>
        <taxon>Eukaryota</taxon>
        <taxon>Metazoa</taxon>
        <taxon>Echinodermata</taxon>
        <taxon>Eleutherozoa</taxon>
        <taxon>Echinozoa</taxon>
        <taxon>Holothuroidea</taxon>
        <taxon>Aspidochirotacea</taxon>
        <taxon>Aspidochirotida</taxon>
        <taxon>Holothuriidae</taxon>
        <taxon>Holothuria</taxon>
    </lineage>
</organism>
<evidence type="ECO:0000259" key="2">
    <source>
        <dbReference type="PROSITE" id="PS50020"/>
    </source>
</evidence>
<dbReference type="OrthoDB" id="191651at2759"/>
<dbReference type="CDD" id="cd00201">
    <property type="entry name" value="WW"/>
    <property type="match status" value="1"/>
</dbReference>
<reference evidence="3" key="1">
    <citation type="submission" date="2021-10" db="EMBL/GenBank/DDBJ databases">
        <title>Tropical sea cucumber genome reveals ecological adaptation and Cuvierian tubules defense mechanism.</title>
        <authorList>
            <person name="Chen T."/>
        </authorList>
    </citation>
    <scope>NUCLEOTIDE SEQUENCE</scope>
    <source>
        <strain evidence="3">Nanhai2018</strain>
        <tissue evidence="3">Muscle</tissue>
    </source>
</reference>
<evidence type="ECO:0000256" key="1">
    <source>
        <dbReference type="SAM" id="Coils"/>
    </source>
</evidence>
<dbReference type="SMART" id="SM00456">
    <property type="entry name" value="WW"/>
    <property type="match status" value="1"/>
</dbReference>
<dbReference type="InterPro" id="IPR001202">
    <property type="entry name" value="WW_dom"/>
</dbReference>
<name>A0A9Q1BXK2_HOLLE</name>
<feature type="coiled-coil region" evidence="1">
    <location>
        <begin position="125"/>
        <end position="159"/>
    </location>
</feature>
<accession>A0A9Q1BXK2</accession>
<dbReference type="EMBL" id="JAIZAY010000010">
    <property type="protein sequence ID" value="KAJ8034697.1"/>
    <property type="molecule type" value="Genomic_DNA"/>
</dbReference>
<dbReference type="SUPFAM" id="SSF51045">
    <property type="entry name" value="WW domain"/>
    <property type="match status" value="1"/>
</dbReference>
<dbReference type="AlphaFoldDB" id="A0A9Q1BXK2"/>
<protein>
    <recommendedName>
        <fullName evidence="2">WW domain-containing protein</fullName>
    </recommendedName>
</protein>
<dbReference type="InterPro" id="IPR036020">
    <property type="entry name" value="WW_dom_sf"/>
</dbReference>
<gene>
    <name evidence="3" type="ORF">HOLleu_21647</name>
</gene>
<dbReference type="Gene3D" id="2.20.70.10">
    <property type="match status" value="1"/>
</dbReference>
<keyword evidence="1" id="KW-0175">Coiled coil</keyword>
<evidence type="ECO:0000313" key="4">
    <source>
        <dbReference type="Proteomes" id="UP001152320"/>
    </source>
</evidence>
<comment type="caution">
    <text evidence="3">The sequence shown here is derived from an EMBL/GenBank/DDBJ whole genome shotgun (WGS) entry which is preliminary data.</text>
</comment>
<feature type="domain" description="WW" evidence="2">
    <location>
        <begin position="158"/>
        <end position="191"/>
    </location>
</feature>
<keyword evidence="4" id="KW-1185">Reference proteome</keyword>
<dbReference type="PROSITE" id="PS50020">
    <property type="entry name" value="WW_DOMAIN_2"/>
    <property type="match status" value="1"/>
</dbReference>
<proteinExistence type="predicted"/>
<dbReference type="Proteomes" id="UP001152320">
    <property type="component" value="Chromosome 10"/>
</dbReference>
<evidence type="ECO:0000313" key="3">
    <source>
        <dbReference type="EMBL" id="KAJ8034697.1"/>
    </source>
</evidence>